<name>A0A1I3DIF7_SELRU</name>
<evidence type="ECO:0000313" key="2">
    <source>
        <dbReference type="Proteomes" id="UP000183639"/>
    </source>
</evidence>
<dbReference type="AlphaFoldDB" id="A0A1I3DIF7"/>
<proteinExistence type="predicted"/>
<sequence length="52" mass="6291">MAKKIIPGLEENYLYLETNQQSSFIKPSNYEKSKTRKWKQDIGRNQRIYPEK</sequence>
<protein>
    <submittedName>
        <fullName evidence="1">Uncharacterized protein</fullName>
    </submittedName>
</protein>
<organism evidence="1 2">
    <name type="scientific">Selenomonas ruminantium</name>
    <dbReference type="NCBI Taxonomy" id="971"/>
    <lineage>
        <taxon>Bacteria</taxon>
        <taxon>Bacillati</taxon>
        <taxon>Bacillota</taxon>
        <taxon>Negativicutes</taxon>
        <taxon>Selenomonadales</taxon>
        <taxon>Selenomonadaceae</taxon>
        <taxon>Selenomonas</taxon>
    </lineage>
</organism>
<evidence type="ECO:0000313" key="1">
    <source>
        <dbReference type="EMBL" id="SFH86517.1"/>
    </source>
</evidence>
<gene>
    <name evidence="1" type="ORF">SAMN04487861_106122</name>
</gene>
<reference evidence="1 2" key="1">
    <citation type="submission" date="2016-10" db="EMBL/GenBank/DDBJ databases">
        <authorList>
            <person name="de Groot N.N."/>
        </authorList>
    </citation>
    <scope>NUCLEOTIDE SEQUENCE [LARGE SCALE GENOMIC DNA]</scope>
    <source>
        <strain evidence="1 2">Z108</strain>
    </source>
</reference>
<accession>A0A1I3DIF7</accession>
<dbReference type="Proteomes" id="UP000183639">
    <property type="component" value="Unassembled WGS sequence"/>
</dbReference>
<dbReference type="EMBL" id="FOQK01000006">
    <property type="protein sequence ID" value="SFH86517.1"/>
    <property type="molecule type" value="Genomic_DNA"/>
</dbReference>